<name>A0A4R2K3L2_9FIRM</name>
<dbReference type="InterPro" id="IPR002559">
    <property type="entry name" value="Transposase_11"/>
</dbReference>
<organism evidence="2 3">
    <name type="scientific">Marinisporobacter balticus</name>
    <dbReference type="NCBI Taxonomy" id="2018667"/>
    <lineage>
        <taxon>Bacteria</taxon>
        <taxon>Bacillati</taxon>
        <taxon>Bacillota</taxon>
        <taxon>Clostridia</taxon>
        <taxon>Peptostreptococcales</taxon>
        <taxon>Thermotaleaceae</taxon>
        <taxon>Marinisporobacter</taxon>
    </lineage>
</organism>
<dbReference type="Proteomes" id="UP000294919">
    <property type="component" value="Unassembled WGS sequence"/>
</dbReference>
<dbReference type="SUPFAM" id="SSF53098">
    <property type="entry name" value="Ribonuclease H-like"/>
    <property type="match status" value="1"/>
</dbReference>
<sequence>MCDADGIATPMSFWDNAHTTLFQFEDWACKHTVRVVADTYFSNKSFIQPLLSRKTPIHMITKLKRNAVGYLDPEKPQTKKRGRPRKRGQKIKIVDLFKTEPIQSISVCLYREIRAIEVVAKDLWILELDRKVRIVVTKLGSNVMALISTDITLNPTQIIEIYGSRFSIEIAIRDMKQLLGLGDYQHQALLPTFRFIHFVAVAYSVGKIALLKYANSSWLQAQDYQGDTPWTSELSFKKLRICLRRFSLGKLVFSKTALDQEVEKNTSVKDAILTIAS</sequence>
<feature type="domain" description="Transposase IS4-like" evidence="1">
    <location>
        <begin position="18"/>
        <end position="203"/>
    </location>
</feature>
<evidence type="ECO:0000259" key="1">
    <source>
        <dbReference type="Pfam" id="PF01609"/>
    </source>
</evidence>
<reference evidence="2 3" key="1">
    <citation type="submission" date="2019-03" db="EMBL/GenBank/DDBJ databases">
        <title>Genomic Encyclopedia of Type Strains, Phase IV (KMG-IV): sequencing the most valuable type-strain genomes for metagenomic binning, comparative biology and taxonomic classification.</title>
        <authorList>
            <person name="Goeker M."/>
        </authorList>
    </citation>
    <scope>NUCLEOTIDE SEQUENCE [LARGE SCALE GENOMIC DNA]</scope>
    <source>
        <strain evidence="2 3">DSM 102940</strain>
    </source>
</reference>
<dbReference type="GO" id="GO:0003677">
    <property type="term" value="F:DNA binding"/>
    <property type="evidence" value="ECO:0007669"/>
    <property type="project" value="InterPro"/>
</dbReference>
<dbReference type="EMBL" id="SLWV01000060">
    <property type="protein sequence ID" value="TCO67713.1"/>
    <property type="molecule type" value="Genomic_DNA"/>
</dbReference>
<dbReference type="GO" id="GO:0006313">
    <property type="term" value="P:DNA transposition"/>
    <property type="evidence" value="ECO:0007669"/>
    <property type="project" value="InterPro"/>
</dbReference>
<comment type="caution">
    <text evidence="2">The sequence shown here is derived from an EMBL/GenBank/DDBJ whole genome shotgun (WGS) entry which is preliminary data.</text>
</comment>
<accession>A0A4R2K3L2</accession>
<proteinExistence type="predicted"/>
<dbReference type="AlphaFoldDB" id="A0A4R2K3L2"/>
<keyword evidence="3" id="KW-1185">Reference proteome</keyword>
<gene>
    <name evidence="2" type="ORF">EV214_1603</name>
</gene>
<dbReference type="GO" id="GO:0004803">
    <property type="term" value="F:transposase activity"/>
    <property type="evidence" value="ECO:0007669"/>
    <property type="project" value="InterPro"/>
</dbReference>
<evidence type="ECO:0000313" key="3">
    <source>
        <dbReference type="Proteomes" id="UP000294919"/>
    </source>
</evidence>
<dbReference type="Pfam" id="PF01609">
    <property type="entry name" value="DDE_Tnp_1"/>
    <property type="match status" value="1"/>
</dbReference>
<evidence type="ECO:0000313" key="2">
    <source>
        <dbReference type="EMBL" id="TCO67713.1"/>
    </source>
</evidence>
<dbReference type="OrthoDB" id="1951912at2"/>
<protein>
    <submittedName>
        <fullName evidence="2">DDE family transposase</fullName>
    </submittedName>
</protein>
<dbReference type="InterPro" id="IPR012337">
    <property type="entry name" value="RNaseH-like_sf"/>
</dbReference>